<organism evidence="2 3">
    <name type="scientific">Flavobacterium subsaxonicum WB 4.1-42 = DSM 21790</name>
    <dbReference type="NCBI Taxonomy" id="1121898"/>
    <lineage>
        <taxon>Bacteria</taxon>
        <taxon>Pseudomonadati</taxon>
        <taxon>Bacteroidota</taxon>
        <taxon>Flavobacteriia</taxon>
        <taxon>Flavobacteriales</taxon>
        <taxon>Flavobacteriaceae</taxon>
        <taxon>Flavobacterium</taxon>
    </lineage>
</organism>
<reference evidence="2 3" key="1">
    <citation type="submission" date="2013-09" db="EMBL/GenBank/DDBJ databases">
        <authorList>
            <person name="Zeng Z."/>
            <person name="Chen C."/>
        </authorList>
    </citation>
    <scope>NUCLEOTIDE SEQUENCE [LARGE SCALE GENOMIC DNA]</scope>
    <source>
        <strain evidence="2 3">WB 4.1-42</strain>
    </source>
</reference>
<evidence type="ECO:0000313" key="3">
    <source>
        <dbReference type="Proteomes" id="UP000030111"/>
    </source>
</evidence>
<dbReference type="AlphaFoldDB" id="A0A0A2MJ40"/>
<proteinExistence type="predicted"/>
<accession>A0A0A2MJ40</accession>
<comment type="caution">
    <text evidence="2">The sequence shown here is derived from an EMBL/GenBank/DDBJ whole genome shotgun (WGS) entry which is preliminary data.</text>
</comment>
<evidence type="ECO:0000313" key="2">
    <source>
        <dbReference type="EMBL" id="KGO92627.1"/>
    </source>
</evidence>
<dbReference type="STRING" id="1121898.GCA_000422725_02346"/>
<feature type="signal peptide" evidence="1">
    <location>
        <begin position="1"/>
        <end position="19"/>
    </location>
</feature>
<name>A0A0A2MJ40_9FLAO</name>
<protein>
    <submittedName>
        <fullName evidence="2">Uncharacterized protein</fullName>
    </submittedName>
</protein>
<keyword evidence="3" id="KW-1185">Reference proteome</keyword>
<gene>
    <name evidence="2" type="ORF">Q766_10905</name>
</gene>
<dbReference type="EMBL" id="JRLY01000008">
    <property type="protein sequence ID" value="KGO92627.1"/>
    <property type="molecule type" value="Genomic_DNA"/>
</dbReference>
<evidence type="ECO:0000256" key="1">
    <source>
        <dbReference type="SAM" id="SignalP"/>
    </source>
</evidence>
<dbReference type="Proteomes" id="UP000030111">
    <property type="component" value="Unassembled WGS sequence"/>
</dbReference>
<feature type="chain" id="PRO_5001991529" evidence="1">
    <location>
        <begin position="20"/>
        <end position="245"/>
    </location>
</feature>
<dbReference type="RefSeq" id="WP_026992711.1">
    <property type="nucleotide sequence ID" value="NZ_JRLY01000008.1"/>
</dbReference>
<sequence>MKKILILVAVLLGTATGFAQGYNAPVRVVVQNRTPFIVNFAPRYHLAFFDGNNDHTFFGVQHDLLGWLTPPDPALQPYHRDFNYQQEGLFEPALGPGQTRTYYNSSQAGYPFVPNGGYSTFNTTDTNASVMEGYQINPVFIQKYMRLDWIRFSMTTTSLAGVYAGGLAHPVPSGFNTIASVPAYTGGGAIFPYEGLAAVGPYNEMIMPYWPSTLTFTYGSSTYHIVWTATTYVPGQVQTVNILFY</sequence>
<keyword evidence="1" id="KW-0732">Signal</keyword>